<accession>A0A8J2ULA3</accession>
<gene>
    <name evidence="4" type="primary">dadA</name>
    <name evidence="4" type="ORF">GCM10007205_07480</name>
</gene>
<dbReference type="Proteomes" id="UP000620266">
    <property type="component" value="Unassembled WGS sequence"/>
</dbReference>
<protein>
    <submittedName>
        <fullName evidence="4">D-amino acid dehydrogenase</fullName>
    </submittedName>
</protein>
<dbReference type="RefSeq" id="WP_188394869.1">
    <property type="nucleotide sequence ID" value="NZ_BMCG01000002.1"/>
</dbReference>
<evidence type="ECO:0000313" key="5">
    <source>
        <dbReference type="Proteomes" id="UP000620266"/>
    </source>
</evidence>
<dbReference type="PANTHER" id="PTHR13847">
    <property type="entry name" value="SARCOSINE DEHYDROGENASE-RELATED"/>
    <property type="match status" value="1"/>
</dbReference>
<dbReference type="GO" id="GO:0055130">
    <property type="term" value="P:D-alanine catabolic process"/>
    <property type="evidence" value="ECO:0007669"/>
    <property type="project" value="TreeGrafter"/>
</dbReference>
<dbReference type="NCBIfam" id="NF001933">
    <property type="entry name" value="PRK00711.1"/>
    <property type="match status" value="1"/>
</dbReference>
<dbReference type="SUPFAM" id="SSF54373">
    <property type="entry name" value="FAD-linked reductases, C-terminal domain"/>
    <property type="match status" value="1"/>
</dbReference>
<dbReference type="SUPFAM" id="SSF51905">
    <property type="entry name" value="FAD/NAD(P)-binding domain"/>
    <property type="match status" value="1"/>
</dbReference>
<dbReference type="Gene3D" id="3.50.50.60">
    <property type="entry name" value="FAD/NAD(P)-binding domain"/>
    <property type="match status" value="2"/>
</dbReference>
<keyword evidence="5" id="KW-1185">Reference proteome</keyword>
<dbReference type="Pfam" id="PF01266">
    <property type="entry name" value="DAO"/>
    <property type="match status" value="1"/>
</dbReference>
<dbReference type="AlphaFoldDB" id="A0A8J2ULA3"/>
<proteinExistence type="inferred from homology"/>
<evidence type="ECO:0000256" key="2">
    <source>
        <dbReference type="ARBA" id="ARBA00023002"/>
    </source>
</evidence>
<reference evidence="4" key="2">
    <citation type="submission" date="2020-09" db="EMBL/GenBank/DDBJ databases">
        <authorList>
            <person name="Sun Q."/>
            <person name="Sedlacek I."/>
        </authorList>
    </citation>
    <scope>NUCLEOTIDE SEQUENCE</scope>
    <source>
        <strain evidence="4">CCM 7086</strain>
    </source>
</reference>
<comment type="similarity">
    <text evidence="1">Belongs to the DadA oxidoreductase family.</text>
</comment>
<dbReference type="EMBL" id="BMCG01000002">
    <property type="protein sequence ID" value="GGC00685.1"/>
    <property type="molecule type" value="Genomic_DNA"/>
</dbReference>
<organism evidence="4 5">
    <name type="scientific">Oxalicibacterium flavum</name>
    <dbReference type="NCBI Taxonomy" id="179467"/>
    <lineage>
        <taxon>Bacteria</taxon>
        <taxon>Pseudomonadati</taxon>
        <taxon>Pseudomonadota</taxon>
        <taxon>Betaproteobacteria</taxon>
        <taxon>Burkholderiales</taxon>
        <taxon>Oxalobacteraceae</taxon>
        <taxon>Oxalicibacterium</taxon>
    </lineage>
</organism>
<feature type="domain" description="FAD dependent oxidoreductase" evidence="3">
    <location>
        <begin position="3"/>
        <end position="395"/>
    </location>
</feature>
<dbReference type="Gene3D" id="3.30.9.10">
    <property type="entry name" value="D-Amino Acid Oxidase, subunit A, domain 2"/>
    <property type="match status" value="1"/>
</dbReference>
<keyword evidence="2" id="KW-0560">Oxidoreductase</keyword>
<dbReference type="GO" id="GO:0005737">
    <property type="term" value="C:cytoplasm"/>
    <property type="evidence" value="ECO:0007669"/>
    <property type="project" value="TreeGrafter"/>
</dbReference>
<name>A0A8J2ULA3_9BURK</name>
<comment type="caution">
    <text evidence="4">The sequence shown here is derived from an EMBL/GenBank/DDBJ whole genome shotgun (WGS) entry which is preliminary data.</text>
</comment>
<reference evidence="4" key="1">
    <citation type="journal article" date="2014" name="Int. J. Syst. Evol. Microbiol.">
        <title>Complete genome sequence of Corynebacterium casei LMG S-19264T (=DSM 44701T), isolated from a smear-ripened cheese.</title>
        <authorList>
            <consortium name="US DOE Joint Genome Institute (JGI-PGF)"/>
            <person name="Walter F."/>
            <person name="Albersmeier A."/>
            <person name="Kalinowski J."/>
            <person name="Ruckert C."/>
        </authorList>
    </citation>
    <scope>NUCLEOTIDE SEQUENCE</scope>
    <source>
        <strain evidence="4">CCM 7086</strain>
    </source>
</reference>
<dbReference type="InterPro" id="IPR006076">
    <property type="entry name" value="FAD-dep_OxRdtase"/>
</dbReference>
<dbReference type="PANTHER" id="PTHR13847:SF280">
    <property type="entry name" value="D-AMINO ACID DEHYDROGENASE"/>
    <property type="match status" value="1"/>
</dbReference>
<dbReference type="GO" id="GO:0008718">
    <property type="term" value="F:D-amino-acid dehydrogenase activity"/>
    <property type="evidence" value="ECO:0007669"/>
    <property type="project" value="TreeGrafter"/>
</dbReference>
<dbReference type="InterPro" id="IPR036188">
    <property type="entry name" value="FAD/NAD-bd_sf"/>
</dbReference>
<evidence type="ECO:0000259" key="3">
    <source>
        <dbReference type="Pfam" id="PF01266"/>
    </source>
</evidence>
<dbReference type="GO" id="GO:0005886">
    <property type="term" value="C:plasma membrane"/>
    <property type="evidence" value="ECO:0007669"/>
    <property type="project" value="TreeGrafter"/>
</dbReference>
<sequence>MQVAVVGAGVIGVCTAYFLAEAGHEVVVMERRNHVAEEASFGDAGLMAADAVAPWAGPGMPTSMLQLLRKPDGPFFVQRKWNTEIWKWLGQWGRECDVERYRLNRERMHRVAAYSQSVMQQLREHHQLDYEQGTGLLQIFRTEKDLQRLQAARDFLQAAGIAHRFIGAEEAHALEPALHAQTAMAGALHLPDAESGNCPLFTRQMRQLAQQLGVQFHFGCHVQDIHRSHRGVMLEVDGVHYSADAVVLATGADSGSLLRSLRLALPTIAVRHHAMTARIRNFESTPVNALFDEHHRISITRLDNRLRIAGTAELGSRQDTPREDAIQALLKVAYDWFPDASNYNAATFWSGSSLALPDGVPLLGPSGLENVYLNIGHGHAGWAMAAGSGKLLADLMSSRAADIDLDGLTPLRYQRTAAAA</sequence>
<evidence type="ECO:0000313" key="4">
    <source>
        <dbReference type="EMBL" id="GGC00685.1"/>
    </source>
</evidence>
<evidence type="ECO:0000256" key="1">
    <source>
        <dbReference type="ARBA" id="ARBA00009410"/>
    </source>
</evidence>